<evidence type="ECO:0000256" key="5">
    <source>
        <dbReference type="ARBA" id="ARBA00022989"/>
    </source>
</evidence>
<dbReference type="Pfam" id="PF00664">
    <property type="entry name" value="ABC_membrane"/>
    <property type="match status" value="2"/>
</dbReference>
<feature type="transmembrane region" description="Helical" evidence="8">
    <location>
        <begin position="1070"/>
        <end position="1092"/>
    </location>
</feature>
<dbReference type="SUPFAM" id="SSF90123">
    <property type="entry name" value="ABC transporter transmembrane region"/>
    <property type="match status" value="2"/>
</dbReference>
<keyword evidence="3" id="KW-0547">Nucleotide-binding</keyword>
<evidence type="ECO:0000256" key="3">
    <source>
        <dbReference type="ARBA" id="ARBA00022741"/>
    </source>
</evidence>
<dbReference type="InterPro" id="IPR039421">
    <property type="entry name" value="Type_1_exporter"/>
</dbReference>
<evidence type="ECO:0000256" key="4">
    <source>
        <dbReference type="ARBA" id="ARBA00022840"/>
    </source>
</evidence>
<dbReference type="Pfam" id="PF00005">
    <property type="entry name" value="ABC_tran"/>
    <property type="match status" value="2"/>
</dbReference>
<feature type="domain" description="ABC transmembrane type-1" evidence="10">
    <location>
        <begin position="804"/>
        <end position="1097"/>
    </location>
</feature>
<dbReference type="PROSITE" id="PS00211">
    <property type="entry name" value="ABC_TRANSPORTER_1"/>
    <property type="match status" value="1"/>
</dbReference>
<feature type="transmembrane region" description="Helical" evidence="8">
    <location>
        <begin position="1038"/>
        <end position="1064"/>
    </location>
</feature>
<dbReference type="SUPFAM" id="SSF52540">
    <property type="entry name" value="P-loop containing nucleoside triphosphate hydrolases"/>
    <property type="match status" value="2"/>
</dbReference>
<keyword evidence="4" id="KW-0067">ATP-binding</keyword>
<protein>
    <recommendedName>
        <fullName evidence="13">Bile salt export pump</fullName>
    </recommendedName>
</protein>
<feature type="transmembrane region" description="Helical" evidence="8">
    <location>
        <begin position="107"/>
        <end position="129"/>
    </location>
</feature>
<feature type="transmembrane region" description="Helical" evidence="8">
    <location>
        <begin position="182"/>
        <end position="202"/>
    </location>
</feature>
<feature type="transmembrane region" description="Helical" evidence="8">
    <location>
        <begin position="950"/>
        <end position="971"/>
    </location>
</feature>
<dbReference type="Proteomes" id="UP001189429">
    <property type="component" value="Unassembled WGS sequence"/>
</dbReference>
<evidence type="ECO:0000256" key="6">
    <source>
        <dbReference type="ARBA" id="ARBA00023136"/>
    </source>
</evidence>
<accession>A0ABN9ULN9</accession>
<dbReference type="EMBL" id="CAUYUJ010016015">
    <property type="protein sequence ID" value="CAK0860811.1"/>
    <property type="molecule type" value="Genomic_DNA"/>
</dbReference>
<organism evidence="11 12">
    <name type="scientific">Prorocentrum cordatum</name>
    <dbReference type="NCBI Taxonomy" id="2364126"/>
    <lineage>
        <taxon>Eukaryota</taxon>
        <taxon>Sar</taxon>
        <taxon>Alveolata</taxon>
        <taxon>Dinophyceae</taxon>
        <taxon>Prorocentrales</taxon>
        <taxon>Prorocentraceae</taxon>
        <taxon>Prorocentrum</taxon>
    </lineage>
</organism>
<evidence type="ECO:0000259" key="10">
    <source>
        <dbReference type="PROSITE" id="PS50929"/>
    </source>
</evidence>
<comment type="subcellular location">
    <subcellularLocation>
        <location evidence="1">Membrane</location>
        <topology evidence="1">Multi-pass membrane protein</topology>
    </subcellularLocation>
</comment>
<dbReference type="Gene3D" id="3.40.50.300">
    <property type="entry name" value="P-loop containing nucleotide triphosphate hydrolases"/>
    <property type="match status" value="2"/>
</dbReference>
<feature type="domain" description="ABC transporter" evidence="9">
    <location>
        <begin position="479"/>
        <end position="720"/>
    </location>
</feature>
<dbReference type="PROSITE" id="PS50929">
    <property type="entry name" value="ABC_TM1F"/>
    <property type="match status" value="2"/>
</dbReference>
<proteinExistence type="predicted"/>
<evidence type="ECO:0000256" key="7">
    <source>
        <dbReference type="SAM" id="MobiDB-lite"/>
    </source>
</evidence>
<dbReference type="Gene3D" id="1.20.1560.10">
    <property type="entry name" value="ABC transporter type 1, transmembrane domain"/>
    <property type="match status" value="3"/>
</dbReference>
<feature type="domain" description="ABC transmembrane type-1" evidence="10">
    <location>
        <begin position="73"/>
        <end position="318"/>
    </location>
</feature>
<evidence type="ECO:0000256" key="8">
    <source>
        <dbReference type="SAM" id="Phobius"/>
    </source>
</evidence>
<dbReference type="InterPro" id="IPR003593">
    <property type="entry name" value="AAA+_ATPase"/>
</dbReference>
<dbReference type="PANTHER" id="PTHR24222">
    <property type="entry name" value="ABC TRANSPORTER B FAMILY"/>
    <property type="match status" value="1"/>
</dbReference>
<feature type="transmembrane region" description="Helical" evidence="8">
    <location>
        <begin position="800"/>
        <end position="832"/>
    </location>
</feature>
<reference evidence="11" key="1">
    <citation type="submission" date="2023-10" db="EMBL/GenBank/DDBJ databases">
        <authorList>
            <person name="Chen Y."/>
            <person name="Shah S."/>
            <person name="Dougan E. K."/>
            <person name="Thang M."/>
            <person name="Chan C."/>
        </authorList>
    </citation>
    <scope>NUCLEOTIDE SEQUENCE [LARGE SCALE GENOMIC DNA]</scope>
</reference>
<feature type="transmembrane region" description="Helical" evidence="8">
    <location>
        <begin position="208"/>
        <end position="230"/>
    </location>
</feature>
<dbReference type="InterPro" id="IPR027417">
    <property type="entry name" value="P-loop_NTPase"/>
</dbReference>
<evidence type="ECO:0000256" key="1">
    <source>
        <dbReference type="ARBA" id="ARBA00004141"/>
    </source>
</evidence>
<dbReference type="InterPro" id="IPR003439">
    <property type="entry name" value="ABC_transporter-like_ATP-bd"/>
</dbReference>
<evidence type="ECO:0000259" key="9">
    <source>
        <dbReference type="PROSITE" id="PS50893"/>
    </source>
</evidence>
<dbReference type="InterPro" id="IPR017871">
    <property type="entry name" value="ABC_transporter-like_CS"/>
</dbReference>
<feature type="transmembrane region" description="Helical" evidence="8">
    <location>
        <begin position="290"/>
        <end position="314"/>
    </location>
</feature>
<keyword evidence="12" id="KW-1185">Reference proteome</keyword>
<feature type="region of interest" description="Disordered" evidence="7">
    <location>
        <begin position="24"/>
        <end position="56"/>
    </location>
</feature>
<gene>
    <name evidence="11" type="ORF">PCOR1329_LOCUS49673</name>
</gene>
<evidence type="ECO:0000313" key="12">
    <source>
        <dbReference type="Proteomes" id="UP001189429"/>
    </source>
</evidence>
<sequence length="1384" mass="147230">MPEYSGRGRSLVWQAGVETAQFGARAREPEKLTGIQVSPGAESGSARAEGEKPPPEPIASYRESFQLLTRFFVVIPGMPVAFSALFKQLSASDSGGVQVSGDVMLEMLYIMVVLGLASFLGMWISNWGIDTVTSQQVLQYKSSYLKAVLRQDAGWYDTSHPEELATRFAESMVKVQKGFKSLPMVFMGLGYGIGAMVLAFLPQYGHPAVAGVTIAAVPLLACAGMAMMCFAENGSKLVGNAYASAGGIATECLFSMRTITSLGIEREYEKRCASSLHGVWKVTVTATMMFMMFAGLALAPYLVMMIVAIVFGAFQLASEVEQSEFPLVVPDSNGTYHYCGDGTTGACAGTGDSPCDTPFFMSCALANYLSIDEAGLEALGFSSKDSFDEYVTDASYAPGPYLSDNDYYYNCEWGGTNILIAIFAVTMMVEGFGMAGEPFGKLQVARQAAAKVFKIINRAPTIDSFSEEGERLAKVNGEVELKEVKFAHPSAPEHFVCSGHSLHIPAGSTAALRGPSGSGKSTIIQLIEPFYDPVEGVVCLDGVDVKMLNARWHRSQIRLVSQEPALFQGTVAENIAHGKLAGEATKEEIAEAATMANAHEFISANLDEGYATQVGQGGSKQSDGQKQRIAIARALIKKPAILLLDEATSALDNKSEKVAQAALDNIMTKQKRTTIAITHRLSTIWNADQIAALREGAVVEQDTHDSLMAIPDGLFRSLSEKQEALLAQDKGRMNAASSPAELGPADALSAASPAAVGVSEAPGPAAAAAVEDGDGGGEASKANAEKTPVLRVVRTQGDQWAPLLLMVVFSGGAAALSTCAFYEMVVVMNVVLETDPGRMRKGAVRLSMRLGLYTVAMTPSFTLSGFFNGLVGSSLTAELRSRGITAFMRQEIGFFDLEENSATELTAFLAEKVDMVKTITAESFDLVAQLIGGVTVLLVIVVLHPDWRLLLAWIGMIVIMGATIPLQQAFLMGGDTESMKKGDESKPKIAMAQASANNIVGEAVTGIRTVASFNLEHRFYDGYTSNSSTGSSIQKRSACLCGFLLGFANLVMLVAVALILYYSVWLANQGILTFTKAIAPLVAVMGAMVPMIKASSLNDLPQAATAAARPFKVFDRVPLIDSLDESGTTLPTVAGKVELKDVMFAYPSAPEHLVRNGYSMVAPAGKTAALRGPSGSGKSTIIQLIERFYDPIEGVVCLDGVDIRTLNARWLRSQLGLVSQGPAVFQGTVAENIAHGKPAAAGKVTMAEIVEVASMTNAHVFATQNLAEGYLANVGLRGGKLSGGQKQRIAVARALIKKPAILVLDEATSALDNESERIVQSALDGIMTKQKRTTIAIAHRLSTIRNADMIVVVNRGRIVEKGTHEELLANAATDGIYANLVMSA</sequence>
<keyword evidence="5 8" id="KW-1133">Transmembrane helix</keyword>
<dbReference type="PROSITE" id="PS50893">
    <property type="entry name" value="ABC_TRANSPORTER_2"/>
    <property type="match status" value="2"/>
</dbReference>
<feature type="transmembrane region" description="Helical" evidence="8">
    <location>
        <begin position="924"/>
        <end position="944"/>
    </location>
</feature>
<feature type="domain" description="ABC transporter" evidence="9">
    <location>
        <begin position="1137"/>
        <end position="1380"/>
    </location>
</feature>
<comment type="caution">
    <text evidence="11">The sequence shown here is derived from an EMBL/GenBank/DDBJ whole genome shotgun (WGS) entry which is preliminary data.</text>
</comment>
<evidence type="ECO:0000313" key="11">
    <source>
        <dbReference type="EMBL" id="CAK0860811.1"/>
    </source>
</evidence>
<feature type="transmembrane region" description="Helical" evidence="8">
    <location>
        <begin position="67"/>
        <end position="87"/>
    </location>
</feature>
<keyword evidence="6 8" id="KW-0472">Membrane</keyword>
<dbReference type="InterPro" id="IPR036640">
    <property type="entry name" value="ABC1_TM_sf"/>
</dbReference>
<evidence type="ECO:0000256" key="2">
    <source>
        <dbReference type="ARBA" id="ARBA00022692"/>
    </source>
</evidence>
<keyword evidence="2 8" id="KW-0812">Transmembrane</keyword>
<evidence type="ECO:0008006" key="13">
    <source>
        <dbReference type="Google" id="ProtNLM"/>
    </source>
</evidence>
<name>A0ABN9ULN9_9DINO</name>
<dbReference type="CDD" id="cd03249">
    <property type="entry name" value="ABC_MTABC3_MDL1_MDL2"/>
    <property type="match status" value="1"/>
</dbReference>
<dbReference type="SMART" id="SM00382">
    <property type="entry name" value="AAA"/>
    <property type="match status" value="2"/>
</dbReference>
<dbReference type="PANTHER" id="PTHR24222:SF76">
    <property type="entry name" value="MYCOBACTIN IMPORT ATP-BINDING_PERMEASE PROTEIN IRTB"/>
    <property type="match status" value="1"/>
</dbReference>
<dbReference type="InterPro" id="IPR011527">
    <property type="entry name" value="ABC1_TM_dom"/>
</dbReference>